<feature type="transmembrane region" description="Helical" evidence="2">
    <location>
        <begin position="177"/>
        <end position="196"/>
    </location>
</feature>
<feature type="transmembrane region" description="Helical" evidence="2">
    <location>
        <begin position="25"/>
        <end position="48"/>
    </location>
</feature>
<feature type="compositionally biased region" description="Basic and acidic residues" evidence="1">
    <location>
        <begin position="443"/>
        <end position="452"/>
    </location>
</feature>
<dbReference type="InterPro" id="IPR036259">
    <property type="entry name" value="MFS_trans_sf"/>
</dbReference>
<dbReference type="InterPro" id="IPR052524">
    <property type="entry name" value="MFS_Cyanate_Porter"/>
</dbReference>
<comment type="caution">
    <text evidence="3">The sequence shown here is derived from an EMBL/GenBank/DDBJ whole genome shotgun (WGS) entry which is preliminary data.</text>
</comment>
<dbReference type="Pfam" id="PF07690">
    <property type="entry name" value="MFS_1"/>
    <property type="match status" value="1"/>
</dbReference>
<keyword evidence="2" id="KW-0812">Transmembrane</keyword>
<evidence type="ECO:0000256" key="1">
    <source>
        <dbReference type="SAM" id="MobiDB-lite"/>
    </source>
</evidence>
<feature type="transmembrane region" description="Helical" evidence="2">
    <location>
        <begin position="111"/>
        <end position="137"/>
    </location>
</feature>
<feature type="transmembrane region" description="Helical" evidence="2">
    <location>
        <begin position="276"/>
        <end position="297"/>
    </location>
</feature>
<sequence length="452" mass="45135">MSAPAPLATGDPAASAPPPPSSRRVSWTVVALGTVLRAPVVAVAPVLGPIGDDLGVPVASAALLVSLPVLCFGLSAVGASRLIRRVGVATALAVSMALVAVGLVVRVGGGWTTAVVGTVLLGAAITVANVAVPLVTLTRGERGGRRMTTAYVVVMNTCTLGATVVTGPLAALVGWRFAVTVPSLVAAVALGVLLSLPSVRRGLPRAEAVPSVPRRPSGVRRRATARPGRPGRSRAGLVAGLLTLSFAGQTFGYYGTTAWLPTQLADELGTDLVGSGLSAAVFQAGGVVGPLLAALLLGRARSEWAFAVVGVLWIAFPLGMVSAPQAWWVWSVLAGVAQGATFTAVLVVVVRVSPHAGVTRRVSALVQGGGYAAGAAGPVAIGLVHAATGGWSWPMGVVVASVVTLAVAGVAASRLAGQAVGDAVPDGSDGSAAPGRPVGTTPSRERTMSWRR</sequence>
<protein>
    <submittedName>
        <fullName evidence="3">MFS transporter</fullName>
    </submittedName>
</protein>
<dbReference type="GO" id="GO:0022857">
    <property type="term" value="F:transmembrane transporter activity"/>
    <property type="evidence" value="ECO:0007669"/>
    <property type="project" value="InterPro"/>
</dbReference>
<feature type="region of interest" description="Disordered" evidence="1">
    <location>
        <begin position="422"/>
        <end position="452"/>
    </location>
</feature>
<accession>A0AA37XHG8</accession>
<feature type="transmembrane region" description="Helical" evidence="2">
    <location>
        <begin position="304"/>
        <end position="321"/>
    </location>
</feature>
<feature type="transmembrane region" description="Helical" evidence="2">
    <location>
        <begin position="86"/>
        <end position="105"/>
    </location>
</feature>
<feature type="transmembrane region" description="Helical" evidence="2">
    <location>
        <begin position="391"/>
        <end position="412"/>
    </location>
</feature>
<dbReference type="InterPro" id="IPR011701">
    <property type="entry name" value="MFS"/>
</dbReference>
<feature type="compositionally biased region" description="Basic residues" evidence="1">
    <location>
        <begin position="217"/>
        <end position="231"/>
    </location>
</feature>
<reference evidence="3" key="2">
    <citation type="submission" date="2023-02" db="EMBL/GenBank/DDBJ databases">
        <authorList>
            <person name="Sun Q."/>
            <person name="Mori K."/>
        </authorList>
    </citation>
    <scope>NUCLEOTIDE SEQUENCE</scope>
    <source>
        <strain evidence="3">NBRC 112290</strain>
    </source>
</reference>
<organism evidence="3 4">
    <name type="scientific">Litorihabitans aurantiacus</name>
    <dbReference type="NCBI Taxonomy" id="1930061"/>
    <lineage>
        <taxon>Bacteria</taxon>
        <taxon>Bacillati</taxon>
        <taxon>Actinomycetota</taxon>
        <taxon>Actinomycetes</taxon>
        <taxon>Micrococcales</taxon>
        <taxon>Beutenbergiaceae</taxon>
        <taxon>Litorihabitans</taxon>
    </lineage>
</organism>
<feature type="region of interest" description="Disordered" evidence="1">
    <location>
        <begin position="1"/>
        <end position="23"/>
    </location>
</feature>
<keyword evidence="4" id="KW-1185">Reference proteome</keyword>
<feature type="transmembrane region" description="Helical" evidence="2">
    <location>
        <begin position="149"/>
        <end position="171"/>
    </location>
</feature>
<dbReference type="PANTHER" id="PTHR23523:SF2">
    <property type="entry name" value="2-NITROIMIDAZOLE TRANSPORTER"/>
    <property type="match status" value="1"/>
</dbReference>
<reference evidence="3" key="1">
    <citation type="journal article" date="2014" name="Int. J. Syst. Evol. Microbiol.">
        <title>Complete genome sequence of Corynebacterium casei LMG S-19264T (=DSM 44701T), isolated from a smear-ripened cheese.</title>
        <authorList>
            <consortium name="US DOE Joint Genome Institute (JGI-PGF)"/>
            <person name="Walter F."/>
            <person name="Albersmeier A."/>
            <person name="Kalinowski J."/>
            <person name="Ruckert C."/>
        </authorList>
    </citation>
    <scope>NUCLEOTIDE SEQUENCE</scope>
    <source>
        <strain evidence="3">NBRC 112290</strain>
    </source>
</reference>
<evidence type="ECO:0000256" key="2">
    <source>
        <dbReference type="SAM" id="Phobius"/>
    </source>
</evidence>
<evidence type="ECO:0000313" key="3">
    <source>
        <dbReference type="EMBL" id="GMA33156.1"/>
    </source>
</evidence>
<keyword evidence="2" id="KW-1133">Transmembrane helix</keyword>
<dbReference type="PANTHER" id="PTHR23523">
    <property type="match status" value="1"/>
</dbReference>
<dbReference type="EMBL" id="BSUM01000001">
    <property type="protein sequence ID" value="GMA33156.1"/>
    <property type="molecule type" value="Genomic_DNA"/>
</dbReference>
<evidence type="ECO:0000313" key="4">
    <source>
        <dbReference type="Proteomes" id="UP001157161"/>
    </source>
</evidence>
<feature type="transmembrane region" description="Helical" evidence="2">
    <location>
        <begin position="362"/>
        <end position="385"/>
    </location>
</feature>
<dbReference type="RefSeq" id="WP_284251829.1">
    <property type="nucleotide sequence ID" value="NZ_BSUM01000001.1"/>
</dbReference>
<feature type="transmembrane region" description="Helical" evidence="2">
    <location>
        <begin position="327"/>
        <end position="350"/>
    </location>
</feature>
<feature type="transmembrane region" description="Helical" evidence="2">
    <location>
        <begin position="54"/>
        <end position="74"/>
    </location>
</feature>
<proteinExistence type="predicted"/>
<dbReference type="AlphaFoldDB" id="A0AA37XHG8"/>
<keyword evidence="2" id="KW-0472">Membrane</keyword>
<name>A0AA37XHG8_9MICO</name>
<feature type="region of interest" description="Disordered" evidence="1">
    <location>
        <begin position="207"/>
        <end position="231"/>
    </location>
</feature>
<dbReference type="SUPFAM" id="SSF103473">
    <property type="entry name" value="MFS general substrate transporter"/>
    <property type="match status" value="1"/>
</dbReference>
<gene>
    <name evidence="3" type="ORF">GCM10025875_31480</name>
</gene>
<dbReference type="Proteomes" id="UP001157161">
    <property type="component" value="Unassembled WGS sequence"/>
</dbReference>
<feature type="transmembrane region" description="Helical" evidence="2">
    <location>
        <begin position="235"/>
        <end position="256"/>
    </location>
</feature>
<dbReference type="Gene3D" id="1.20.1250.20">
    <property type="entry name" value="MFS general substrate transporter like domains"/>
    <property type="match status" value="1"/>
</dbReference>